<evidence type="ECO:0000313" key="3">
    <source>
        <dbReference type="EMBL" id="CAF1554941.1"/>
    </source>
</evidence>
<feature type="compositionally biased region" description="Polar residues" evidence="1">
    <location>
        <begin position="184"/>
        <end position="195"/>
    </location>
</feature>
<evidence type="ECO:0000313" key="4">
    <source>
        <dbReference type="Proteomes" id="UP000663870"/>
    </source>
</evidence>
<evidence type="ECO:0000313" key="2">
    <source>
        <dbReference type="EMBL" id="CAF1275842.1"/>
    </source>
</evidence>
<dbReference type="AlphaFoldDB" id="A0A815XA53"/>
<accession>A0A815XA53</accession>
<keyword evidence="4" id="KW-1185">Reference proteome</keyword>
<dbReference type="EMBL" id="CAJNOL010003270">
    <property type="protein sequence ID" value="CAF1554941.1"/>
    <property type="molecule type" value="Genomic_DNA"/>
</dbReference>
<feature type="compositionally biased region" description="Low complexity" evidence="1">
    <location>
        <begin position="169"/>
        <end position="183"/>
    </location>
</feature>
<comment type="caution">
    <text evidence="3">The sequence shown here is derived from an EMBL/GenBank/DDBJ whole genome shotgun (WGS) entry which is preliminary data.</text>
</comment>
<feature type="region of interest" description="Disordered" evidence="1">
    <location>
        <begin position="169"/>
        <end position="195"/>
    </location>
</feature>
<dbReference type="Proteomes" id="UP000663854">
    <property type="component" value="Unassembled WGS sequence"/>
</dbReference>
<dbReference type="EMBL" id="CAJNOH010002148">
    <property type="protein sequence ID" value="CAF1275842.1"/>
    <property type="molecule type" value="Genomic_DNA"/>
</dbReference>
<feature type="region of interest" description="Disordered" evidence="1">
    <location>
        <begin position="103"/>
        <end position="152"/>
    </location>
</feature>
<reference evidence="3" key="1">
    <citation type="submission" date="2021-02" db="EMBL/GenBank/DDBJ databases">
        <authorList>
            <person name="Nowell W R."/>
        </authorList>
    </citation>
    <scope>NUCLEOTIDE SEQUENCE</scope>
</reference>
<dbReference type="Proteomes" id="UP000663870">
    <property type="component" value="Unassembled WGS sequence"/>
</dbReference>
<name>A0A815XA53_9BILA</name>
<sequence>MRGSNIELILLHELHEIRRLMEEYVRTKKNSINDNQRLRPIGDLPWSISQDQFNRRIALHYPTVPPVTDYKLSLVPREGSPPPQQPNRSIYENVVNAVREVLDRRSPSQRDQPLKPSEIDPKLKHVYRRRTQIPSGSMQRIPYPAPRQQGQSISSQLIKPTFNQFQNLSIESSSSSPSTRISSNHPCQPLTNFSSFRSTTNKHRHLSYGNRQRQSNIYDTLLPGHYL</sequence>
<organism evidence="3 4">
    <name type="scientific">Rotaria sordida</name>
    <dbReference type="NCBI Taxonomy" id="392033"/>
    <lineage>
        <taxon>Eukaryota</taxon>
        <taxon>Metazoa</taxon>
        <taxon>Spiralia</taxon>
        <taxon>Gnathifera</taxon>
        <taxon>Rotifera</taxon>
        <taxon>Eurotatoria</taxon>
        <taxon>Bdelloidea</taxon>
        <taxon>Philodinida</taxon>
        <taxon>Philodinidae</taxon>
        <taxon>Rotaria</taxon>
    </lineage>
</organism>
<protein>
    <submittedName>
        <fullName evidence="3">Uncharacterized protein</fullName>
    </submittedName>
</protein>
<proteinExistence type="predicted"/>
<evidence type="ECO:0000256" key="1">
    <source>
        <dbReference type="SAM" id="MobiDB-lite"/>
    </source>
</evidence>
<gene>
    <name evidence="3" type="ORF">JXQ802_LOCUS43915</name>
    <name evidence="2" type="ORF">PYM288_LOCUS28622</name>
</gene>